<evidence type="ECO:0000313" key="3">
    <source>
        <dbReference type="Proteomes" id="UP000199065"/>
    </source>
</evidence>
<keyword evidence="3" id="KW-1185">Reference proteome</keyword>
<dbReference type="EMBL" id="FOPJ01000001">
    <property type="protein sequence ID" value="SFG15523.1"/>
    <property type="molecule type" value="Genomic_DNA"/>
</dbReference>
<dbReference type="RefSeq" id="WP_143067413.1">
    <property type="nucleotide sequence ID" value="NZ_FOPJ01000001.1"/>
</dbReference>
<sequence length="638" mass="68727">MMTINYLRWMGVAAWTCGLAIPRHSKGMSVAPGGSPHRIRIESAGGCANTLELIEREYTHIQWLLAGAPRDESALQYVYHQNLRLSGDTLSEHTFAVVDFSDASLAGGSDSGRNHDYSPEASLAYAKDLGETAVGEALSAHIPDWPLAEPLGLLALAVREYYSGSVLRQLTQEYAEQLEKNPDRCSSSSAYGRLAYSVTRNREPEQVSTPQGETTHTTSITLHILAEDLLFSEEVLGHLIERAQKFATVFGSSIDCRKIFRTIRVHSVFPSTIHEIDAEEAPIILYRIPLIAELLPSCSLPPAASGEEYSDSYADKCRDSSPATFSQTPVVLHRDSDSGVVEARRFVPGKTVVDRSIHYGGYLTPAEVIAELQQESSTDDSATLVAYTSPSMIWESLATWGLSADAWAGRGESTVRALRPTSASVLGDSIDRPLMSIVVDEGAPYGSILHDVCDVLDALGVDSSTDYPIELLHSAAASAEVSEGSATPATAGESDNGVDEPHSTVLPCLWPRALGARREAIRDRALALAALRQALGGVVLDGVAWIGVNYLHGSSATQPGCIDVAVCYETADIDRGGFAESLSSALDEVCRAHFPGVQVKHEILDASQLAGARDWVTAVGCHPECAYLPTYMQLERLN</sequence>
<proteinExistence type="predicted"/>
<dbReference type="OrthoDB" id="4417389at2"/>
<name>A0A1I2PJB2_9CORY</name>
<accession>A0A1I2PJB2</accession>
<dbReference type="Proteomes" id="UP000199065">
    <property type="component" value="Unassembled WGS sequence"/>
</dbReference>
<protein>
    <submittedName>
        <fullName evidence="2">Uncharacterized protein</fullName>
    </submittedName>
</protein>
<gene>
    <name evidence="2" type="ORF">SAMN05660282_00055</name>
</gene>
<feature type="region of interest" description="Disordered" evidence="1">
    <location>
        <begin position="482"/>
        <end position="502"/>
    </location>
</feature>
<dbReference type="AlphaFoldDB" id="A0A1I2PJB2"/>
<evidence type="ECO:0000313" key="2">
    <source>
        <dbReference type="EMBL" id="SFG15523.1"/>
    </source>
</evidence>
<reference evidence="2 3" key="1">
    <citation type="submission" date="2016-10" db="EMBL/GenBank/DDBJ databases">
        <authorList>
            <person name="de Groot N.N."/>
        </authorList>
    </citation>
    <scope>NUCLEOTIDE SEQUENCE [LARGE SCALE GENOMIC DNA]</scope>
    <source>
        <strain>J11</strain>
        <strain evidence="3">PG 39</strain>
    </source>
</reference>
<evidence type="ECO:0000256" key="1">
    <source>
        <dbReference type="SAM" id="MobiDB-lite"/>
    </source>
</evidence>
<organism evidence="2 3">
    <name type="scientific">Corynebacterium spheniscorum</name>
    <dbReference type="NCBI Taxonomy" id="185761"/>
    <lineage>
        <taxon>Bacteria</taxon>
        <taxon>Bacillati</taxon>
        <taxon>Actinomycetota</taxon>
        <taxon>Actinomycetes</taxon>
        <taxon>Mycobacteriales</taxon>
        <taxon>Corynebacteriaceae</taxon>
        <taxon>Corynebacterium</taxon>
    </lineage>
</organism>